<comment type="subcellular location">
    <subcellularLocation>
        <location evidence="11 12">Cytoplasm</location>
    </subcellularLocation>
</comment>
<comment type="similarity">
    <text evidence="1 11">Belongs to the MurCDEF family. MurE subfamily.</text>
</comment>
<feature type="binding site" evidence="11">
    <location>
        <position position="188"/>
    </location>
    <ligand>
        <name>UDP-N-acetyl-alpha-D-muramoyl-L-alanyl-D-glutamate</name>
        <dbReference type="ChEBI" id="CHEBI:83900"/>
    </ligand>
</feature>
<dbReference type="PANTHER" id="PTHR23135:SF4">
    <property type="entry name" value="UDP-N-ACETYLMURAMOYL-L-ALANYL-D-GLUTAMATE--2,6-DIAMINOPIMELATE LIGASE MURE HOMOLOG, CHLOROPLASTIC"/>
    <property type="match status" value="1"/>
</dbReference>
<feature type="binding site" evidence="11">
    <location>
        <position position="478"/>
    </location>
    <ligand>
        <name>meso-2,6-diaminopimelate</name>
        <dbReference type="ChEBI" id="CHEBI:57791"/>
    </ligand>
</feature>
<keyword evidence="17" id="KW-1185">Reference proteome</keyword>
<feature type="short sequence motif" description="Meso-diaminopimelate recognition motif" evidence="11">
    <location>
        <begin position="420"/>
        <end position="423"/>
    </location>
</feature>
<evidence type="ECO:0000256" key="11">
    <source>
        <dbReference type="HAMAP-Rule" id="MF_00208"/>
    </source>
</evidence>
<evidence type="ECO:0000256" key="3">
    <source>
        <dbReference type="ARBA" id="ARBA00022598"/>
    </source>
</evidence>
<dbReference type="InterPro" id="IPR004101">
    <property type="entry name" value="Mur_ligase_C"/>
</dbReference>
<gene>
    <name evidence="11" type="primary">murE</name>
    <name evidence="16" type="ORF">H6A60_02275</name>
</gene>
<comment type="caution">
    <text evidence="16">The sequence shown here is derived from an EMBL/GenBank/DDBJ whole genome shotgun (WGS) entry which is preliminary data.</text>
</comment>
<dbReference type="Gene3D" id="3.90.190.20">
    <property type="entry name" value="Mur ligase, C-terminal domain"/>
    <property type="match status" value="1"/>
</dbReference>
<dbReference type="Gene3D" id="3.40.1190.10">
    <property type="entry name" value="Mur-like, catalytic domain"/>
    <property type="match status" value="1"/>
</dbReference>
<feature type="binding site" evidence="11">
    <location>
        <position position="180"/>
    </location>
    <ligand>
        <name>UDP-N-acetyl-alpha-D-muramoyl-L-alanyl-D-glutamate</name>
        <dbReference type="ChEBI" id="CHEBI:83900"/>
    </ligand>
</feature>
<keyword evidence="3 11" id="KW-0436">Ligase</keyword>
<keyword evidence="6 11" id="KW-0067">ATP-binding</keyword>
<feature type="domain" description="Mur ligase C-terminal" evidence="14">
    <location>
        <begin position="344"/>
        <end position="476"/>
    </location>
</feature>
<keyword evidence="9 11" id="KW-0131">Cell cycle</keyword>
<feature type="binding site" evidence="11">
    <location>
        <begin position="153"/>
        <end position="154"/>
    </location>
    <ligand>
        <name>UDP-N-acetyl-alpha-D-muramoyl-L-alanyl-D-glutamate</name>
        <dbReference type="ChEBI" id="CHEBI:83900"/>
    </ligand>
</feature>
<dbReference type="SUPFAM" id="SSF63418">
    <property type="entry name" value="MurE/MurF N-terminal domain"/>
    <property type="match status" value="1"/>
</dbReference>
<organism evidence="16 17">
    <name type="scientific">Sutterella massiliensis</name>
    <dbReference type="NCBI Taxonomy" id="1816689"/>
    <lineage>
        <taxon>Bacteria</taxon>
        <taxon>Pseudomonadati</taxon>
        <taxon>Pseudomonadota</taxon>
        <taxon>Betaproteobacteria</taxon>
        <taxon>Burkholderiales</taxon>
        <taxon>Sutterellaceae</taxon>
        <taxon>Sutterella</taxon>
    </lineage>
</organism>
<evidence type="ECO:0000256" key="10">
    <source>
        <dbReference type="ARBA" id="ARBA00023316"/>
    </source>
</evidence>
<comment type="cofactor">
    <cofactor evidence="11">
        <name>Mg(2+)</name>
        <dbReference type="ChEBI" id="CHEBI:18420"/>
    </cofactor>
</comment>
<evidence type="ECO:0000256" key="7">
    <source>
        <dbReference type="ARBA" id="ARBA00022960"/>
    </source>
</evidence>
<comment type="catalytic activity">
    <reaction evidence="11">
        <text>UDP-N-acetyl-alpha-D-muramoyl-L-alanyl-D-glutamate + meso-2,6-diaminopimelate + ATP = UDP-N-acetyl-alpha-D-muramoyl-L-alanyl-gamma-D-glutamyl-meso-2,6-diaminopimelate + ADP + phosphate + H(+)</text>
        <dbReference type="Rhea" id="RHEA:23676"/>
        <dbReference type="ChEBI" id="CHEBI:15378"/>
        <dbReference type="ChEBI" id="CHEBI:30616"/>
        <dbReference type="ChEBI" id="CHEBI:43474"/>
        <dbReference type="ChEBI" id="CHEBI:57791"/>
        <dbReference type="ChEBI" id="CHEBI:83900"/>
        <dbReference type="ChEBI" id="CHEBI:83905"/>
        <dbReference type="ChEBI" id="CHEBI:456216"/>
        <dbReference type="EC" id="6.3.2.13"/>
    </reaction>
</comment>
<dbReference type="Pfam" id="PF08245">
    <property type="entry name" value="Mur_ligase_M"/>
    <property type="match status" value="1"/>
</dbReference>
<dbReference type="SUPFAM" id="SSF53623">
    <property type="entry name" value="MurD-like peptide ligases, catalytic domain"/>
    <property type="match status" value="1"/>
</dbReference>
<name>A0ABS2DPR9_9BURK</name>
<dbReference type="Pfam" id="PF01225">
    <property type="entry name" value="Mur_ligase"/>
    <property type="match status" value="1"/>
</dbReference>
<keyword evidence="11" id="KW-0460">Magnesium</keyword>
<feature type="binding site" evidence="11">
    <location>
        <begin position="110"/>
        <end position="116"/>
    </location>
    <ligand>
        <name>ATP</name>
        <dbReference type="ChEBI" id="CHEBI:30616"/>
    </ligand>
</feature>
<dbReference type="NCBIfam" id="NF001126">
    <property type="entry name" value="PRK00139.1-4"/>
    <property type="match status" value="1"/>
</dbReference>
<evidence type="ECO:0000256" key="12">
    <source>
        <dbReference type="RuleBase" id="RU004135"/>
    </source>
</evidence>
<dbReference type="InterPro" id="IPR036615">
    <property type="entry name" value="Mur_ligase_C_dom_sf"/>
</dbReference>
<feature type="binding site" evidence="11">
    <location>
        <begin position="420"/>
        <end position="423"/>
    </location>
    <ligand>
        <name>meso-2,6-diaminopimelate</name>
        <dbReference type="ChEBI" id="CHEBI:57791"/>
    </ligand>
</feature>
<protein>
    <recommendedName>
        <fullName evidence="11">UDP-N-acetylmuramoyl-L-alanyl-D-glutamate--2,6-diaminopimelate ligase</fullName>
        <ecNumber evidence="11">6.3.2.13</ecNumber>
    </recommendedName>
    <alternativeName>
        <fullName evidence="11">Meso-A2pm-adding enzyme</fullName>
    </alternativeName>
    <alternativeName>
        <fullName evidence="11">Meso-diaminopimelate-adding enzyme</fullName>
    </alternativeName>
    <alternativeName>
        <fullName evidence="11">UDP-MurNAc-L-Ala-D-Glu:meso-diaminopimelate ligase</fullName>
    </alternativeName>
    <alternativeName>
        <fullName evidence="11">UDP-MurNAc-tripeptide synthetase</fullName>
    </alternativeName>
    <alternativeName>
        <fullName evidence="11">UDP-N-acetylmuramyl-tripeptide synthetase</fullName>
    </alternativeName>
</protein>
<feature type="binding site" evidence="11">
    <location>
        <position position="186"/>
    </location>
    <ligand>
        <name>UDP-N-acetyl-alpha-D-muramoyl-L-alanyl-D-glutamate</name>
        <dbReference type="ChEBI" id="CHEBI:83900"/>
    </ligand>
</feature>
<keyword evidence="10 11" id="KW-0961">Cell wall biogenesis/degradation</keyword>
<keyword evidence="5 11" id="KW-0547">Nucleotide-binding</keyword>
<evidence type="ECO:0000256" key="2">
    <source>
        <dbReference type="ARBA" id="ARBA00022490"/>
    </source>
</evidence>
<evidence type="ECO:0000256" key="1">
    <source>
        <dbReference type="ARBA" id="ARBA00005898"/>
    </source>
</evidence>
<dbReference type="Pfam" id="PF02875">
    <property type="entry name" value="Mur_ligase_C"/>
    <property type="match status" value="1"/>
</dbReference>
<dbReference type="InterPro" id="IPR013221">
    <property type="entry name" value="Mur_ligase_cen"/>
</dbReference>
<dbReference type="PROSITE" id="PS01011">
    <property type="entry name" value="FOLYLPOLYGLU_SYNT_1"/>
    <property type="match status" value="1"/>
</dbReference>
<evidence type="ECO:0000256" key="6">
    <source>
        <dbReference type="ARBA" id="ARBA00022840"/>
    </source>
</evidence>
<dbReference type="InterPro" id="IPR018109">
    <property type="entry name" value="Folylpolyglutamate_synth_CS"/>
</dbReference>
<dbReference type="Proteomes" id="UP000715095">
    <property type="component" value="Unassembled WGS sequence"/>
</dbReference>
<keyword evidence="7 11" id="KW-0133">Cell shape</keyword>
<dbReference type="Gene3D" id="3.40.1390.10">
    <property type="entry name" value="MurE/MurF, N-terminal domain"/>
    <property type="match status" value="1"/>
</dbReference>
<comment type="PTM">
    <text evidence="11">Carboxylation is probably crucial for Mg(2+) binding and, consequently, for the gamma-phosphate positioning of ATP.</text>
</comment>
<evidence type="ECO:0000256" key="8">
    <source>
        <dbReference type="ARBA" id="ARBA00022984"/>
    </source>
</evidence>
<evidence type="ECO:0000256" key="4">
    <source>
        <dbReference type="ARBA" id="ARBA00022618"/>
    </source>
</evidence>
<dbReference type="SUPFAM" id="SSF53244">
    <property type="entry name" value="MurD-like peptide ligases, peptide-binding domain"/>
    <property type="match status" value="1"/>
</dbReference>
<evidence type="ECO:0000313" key="16">
    <source>
        <dbReference type="EMBL" id="MBM6703334.1"/>
    </source>
</evidence>
<reference evidence="16 17" key="1">
    <citation type="journal article" date="2021" name="Sci. Rep.">
        <title>The distribution of antibiotic resistance genes in chicken gut microbiota commensals.</title>
        <authorList>
            <person name="Juricova H."/>
            <person name="Matiasovicova J."/>
            <person name="Kubasova T."/>
            <person name="Cejkova D."/>
            <person name="Rychlik I."/>
        </authorList>
    </citation>
    <scope>NUCLEOTIDE SEQUENCE [LARGE SCALE GENOMIC DNA]</scope>
    <source>
        <strain evidence="16 17">An829</strain>
    </source>
</reference>
<comment type="function">
    <text evidence="11">Catalyzes the addition of meso-diaminopimelic acid to the nucleotide precursor UDP-N-acetylmuramoyl-L-alanyl-D-glutamate (UMAG) in the biosynthesis of bacterial cell-wall peptidoglycan.</text>
</comment>
<comment type="pathway">
    <text evidence="11 12">Cell wall biogenesis; peptidoglycan biosynthesis.</text>
</comment>
<evidence type="ECO:0000259" key="15">
    <source>
        <dbReference type="Pfam" id="PF08245"/>
    </source>
</evidence>
<dbReference type="PANTHER" id="PTHR23135">
    <property type="entry name" value="MUR LIGASE FAMILY MEMBER"/>
    <property type="match status" value="1"/>
</dbReference>
<dbReference type="EC" id="6.3.2.13" evidence="11"/>
<dbReference type="HAMAP" id="MF_00208">
    <property type="entry name" value="MurE"/>
    <property type="match status" value="1"/>
</dbReference>
<evidence type="ECO:0000256" key="9">
    <source>
        <dbReference type="ARBA" id="ARBA00023306"/>
    </source>
</evidence>
<evidence type="ECO:0000313" key="17">
    <source>
        <dbReference type="Proteomes" id="UP000715095"/>
    </source>
</evidence>
<dbReference type="InterPro" id="IPR035911">
    <property type="entry name" value="MurE/MurF_N"/>
</dbReference>
<feature type="domain" description="Mur ligase N-terminal catalytic" evidence="13">
    <location>
        <begin position="22"/>
        <end position="96"/>
    </location>
</feature>
<keyword evidence="2 11" id="KW-0963">Cytoplasm</keyword>
<proteinExistence type="inferred from homology"/>
<feature type="binding site" evidence="11">
    <location>
        <position position="26"/>
    </location>
    <ligand>
        <name>UDP-N-acetyl-alpha-D-muramoyl-L-alanyl-D-glutamate</name>
        <dbReference type="ChEBI" id="CHEBI:83900"/>
    </ligand>
</feature>
<keyword evidence="8 11" id="KW-0573">Peptidoglycan synthesis</keyword>
<evidence type="ECO:0000259" key="13">
    <source>
        <dbReference type="Pfam" id="PF01225"/>
    </source>
</evidence>
<evidence type="ECO:0000256" key="5">
    <source>
        <dbReference type="ARBA" id="ARBA00022741"/>
    </source>
</evidence>
<feature type="binding site" evidence="11">
    <location>
        <position position="24"/>
    </location>
    <ligand>
        <name>UDP-N-acetyl-alpha-D-muramoyl-L-alanyl-D-glutamate</name>
        <dbReference type="ChEBI" id="CHEBI:83900"/>
    </ligand>
</feature>
<sequence length="511" mass="54110">MEKDIAEAAAWVKSLAHEGAHLRLDSRAVRPGDVFVAVPGATVDGRNFIRVAAARGAAGVLYEARDDVPAGEHYPVAARGVKNLKAHLGEVAAAFYDMPSARMTGIAVTGTNGKTTTAFWTAQLLTKLGAPCGVIGTVGTFFNGRTFEAPELTTPDAVSLQGIYADLAAAGAKAFAVEASSVGLEQGRLTGSAFSVGIFTNLSRDHLDYHRTMQAYEDAKAELFRWPGLGAAVLNANDPVSAHFASVACEHGAALWFTGTDGRASELARAWPGARVLEADQIAMGERGMRFRLTFGEQVETVEIAQLGVFNIENMLGVAAAALACGYSFDAVVAQLGALEAPPGRLEPVYAEGMPLGVVDFAHTPDGLEKTLESLAPAARARGGKLWVVFGCGGDRDPGKRPMMGEIAAKLAERVVVTSDNPRSEPPEAICRAVEAGARRVESASPVDVIVDRREAVIHAVLEAEPRDIVLVAGKGHETEQITREGAHHFSDVEVLREAFNERRVRLLAKA</sequence>
<dbReference type="InterPro" id="IPR005761">
    <property type="entry name" value="UDP-N-AcMur-Glu-dNH2Pim_ligase"/>
</dbReference>
<dbReference type="EMBL" id="JACJJC010000002">
    <property type="protein sequence ID" value="MBM6703334.1"/>
    <property type="molecule type" value="Genomic_DNA"/>
</dbReference>
<accession>A0ABS2DPR9</accession>
<comment type="caution">
    <text evidence="11">Lacks conserved residue(s) required for the propagation of feature annotation.</text>
</comment>
<dbReference type="NCBIfam" id="TIGR01085">
    <property type="entry name" value="murE"/>
    <property type="match status" value="1"/>
</dbReference>
<feature type="binding site" evidence="11">
    <location>
        <position position="474"/>
    </location>
    <ligand>
        <name>meso-2,6-diaminopimelate</name>
        <dbReference type="ChEBI" id="CHEBI:57791"/>
    </ligand>
</feature>
<dbReference type="InterPro" id="IPR000713">
    <property type="entry name" value="Mur_ligase_N"/>
</dbReference>
<evidence type="ECO:0000259" key="14">
    <source>
        <dbReference type="Pfam" id="PF02875"/>
    </source>
</evidence>
<feature type="modified residue" description="N6-carboxylysine" evidence="11">
    <location>
        <position position="220"/>
    </location>
</feature>
<feature type="binding site" evidence="11">
    <location>
        <position position="396"/>
    </location>
    <ligand>
        <name>meso-2,6-diaminopimelate</name>
        <dbReference type="ChEBI" id="CHEBI:57791"/>
    </ligand>
</feature>
<dbReference type="InterPro" id="IPR036565">
    <property type="entry name" value="Mur-like_cat_sf"/>
</dbReference>
<dbReference type="GO" id="GO:0008765">
    <property type="term" value="F:UDP-N-acetylmuramoylalanyl-D-glutamate-2,6-diaminopimelate ligase activity"/>
    <property type="evidence" value="ECO:0007669"/>
    <property type="project" value="UniProtKB-EC"/>
</dbReference>
<feature type="domain" description="Mur ligase central" evidence="15">
    <location>
        <begin position="108"/>
        <end position="322"/>
    </location>
</feature>
<keyword evidence="4 11" id="KW-0132">Cell division</keyword>